<keyword evidence="7" id="KW-1185">Reference proteome</keyword>
<sequence>MKLMVMGDFHYSCMAEGTEEMRAARDYAYSRMLAGFFQHEADYYISLGDFTNEGVPEEFEDLYARIGNHGGRFVHVLGNHDTYSIPKADILAITGQKRYHAINTPDAMLIFLDTTKEMNKEDWGGEIDGVQLEWLREMLRQSGEKPAFVFAHHPVYDTTARSTIDKLSVHPSIDLKSVLNTKQGEGFYFCGHNHTHSIVRQDRWHYVQTAACLDIPAFRTVEMQDGQVRIGLLPIEEDLLTDHISRFHKKMRGFQPFPEALGTETDWSLTVDLLKPAQ</sequence>
<dbReference type="InterPro" id="IPR004843">
    <property type="entry name" value="Calcineurin-like_PHP"/>
</dbReference>
<dbReference type="HOGENOM" id="CLU_997240_0_0_9"/>
<dbReference type="STRING" id="1126833.VN24_11970"/>
<dbReference type="InterPro" id="IPR029052">
    <property type="entry name" value="Metallo-depent_PP-like"/>
</dbReference>
<evidence type="ECO:0000259" key="5">
    <source>
        <dbReference type="Pfam" id="PF00149"/>
    </source>
</evidence>
<name>A0A0D5NJA3_9BACL</name>
<dbReference type="GO" id="GO:0016787">
    <property type="term" value="F:hydrolase activity"/>
    <property type="evidence" value="ECO:0007669"/>
    <property type="project" value="UniProtKB-KW"/>
</dbReference>
<dbReference type="PANTHER" id="PTHR42988">
    <property type="entry name" value="PHOSPHOHYDROLASE"/>
    <property type="match status" value="1"/>
</dbReference>
<dbReference type="SUPFAM" id="SSF56300">
    <property type="entry name" value="Metallo-dependent phosphatases"/>
    <property type="match status" value="1"/>
</dbReference>
<keyword evidence="2" id="KW-0378">Hydrolase</keyword>
<comment type="similarity">
    <text evidence="4">Belongs to the cyclic nucleotide phosphodiesterase class-III family.</text>
</comment>
<reference evidence="6 7" key="1">
    <citation type="journal article" date="2015" name="J. Biotechnol.">
        <title>Complete genome sequence of Paenibacillus beijingensis 7188(T) (=DSM 24997(T)), a novel rhizobacterium from jujube garden soil.</title>
        <authorList>
            <person name="Kwak Y."/>
            <person name="Shin J.H."/>
        </authorList>
    </citation>
    <scope>NUCLEOTIDE SEQUENCE [LARGE SCALE GENOMIC DNA]</scope>
    <source>
        <strain evidence="6 7">DSM 24997</strain>
    </source>
</reference>
<gene>
    <name evidence="6" type="ORF">VN24_11970</name>
</gene>
<keyword evidence="1" id="KW-0479">Metal-binding</keyword>
<evidence type="ECO:0000313" key="7">
    <source>
        <dbReference type="Proteomes" id="UP000032633"/>
    </source>
</evidence>
<proteinExistence type="inferred from homology"/>
<accession>A0A0D5NJA3</accession>
<evidence type="ECO:0000256" key="4">
    <source>
        <dbReference type="ARBA" id="ARBA00025742"/>
    </source>
</evidence>
<dbReference type="PATRIC" id="fig|1126833.4.peg.2618"/>
<evidence type="ECO:0000256" key="2">
    <source>
        <dbReference type="ARBA" id="ARBA00022801"/>
    </source>
</evidence>
<organism evidence="6 7">
    <name type="scientific">Paenibacillus beijingensis</name>
    <dbReference type="NCBI Taxonomy" id="1126833"/>
    <lineage>
        <taxon>Bacteria</taxon>
        <taxon>Bacillati</taxon>
        <taxon>Bacillota</taxon>
        <taxon>Bacilli</taxon>
        <taxon>Bacillales</taxon>
        <taxon>Paenibacillaceae</taxon>
        <taxon>Paenibacillus</taxon>
    </lineage>
</organism>
<reference evidence="7" key="2">
    <citation type="submission" date="2015-03" db="EMBL/GenBank/DDBJ databases">
        <title>Genome sequence of Paenibacillus beijingensis strain DSM 24997T.</title>
        <authorList>
            <person name="Kwak Y."/>
            <person name="Shin J.-H."/>
        </authorList>
    </citation>
    <scope>NUCLEOTIDE SEQUENCE [LARGE SCALE GENOMIC DNA]</scope>
    <source>
        <strain evidence="7">DSM 24997</strain>
    </source>
</reference>
<dbReference type="Proteomes" id="UP000032633">
    <property type="component" value="Chromosome"/>
</dbReference>
<evidence type="ECO:0000256" key="1">
    <source>
        <dbReference type="ARBA" id="ARBA00022723"/>
    </source>
</evidence>
<dbReference type="PANTHER" id="PTHR42988:SF2">
    <property type="entry name" value="CYCLIC NUCLEOTIDE PHOSPHODIESTERASE CBUA0032-RELATED"/>
    <property type="match status" value="1"/>
</dbReference>
<protein>
    <recommendedName>
        <fullName evidence="5">Calcineurin-like phosphoesterase domain-containing protein</fullName>
    </recommendedName>
</protein>
<dbReference type="Pfam" id="PF00149">
    <property type="entry name" value="Metallophos"/>
    <property type="match status" value="1"/>
</dbReference>
<evidence type="ECO:0000256" key="3">
    <source>
        <dbReference type="ARBA" id="ARBA00023004"/>
    </source>
</evidence>
<evidence type="ECO:0000313" key="6">
    <source>
        <dbReference type="EMBL" id="AJY75165.1"/>
    </source>
</evidence>
<dbReference type="OrthoDB" id="1645838at2"/>
<keyword evidence="3" id="KW-0408">Iron</keyword>
<feature type="domain" description="Calcineurin-like phosphoesterase" evidence="5">
    <location>
        <begin position="1"/>
        <end position="195"/>
    </location>
</feature>
<dbReference type="AlphaFoldDB" id="A0A0D5NJA3"/>
<dbReference type="RefSeq" id="WP_045670598.1">
    <property type="nucleotide sequence ID" value="NZ_CP011058.1"/>
</dbReference>
<dbReference type="Gene3D" id="3.60.21.10">
    <property type="match status" value="1"/>
</dbReference>
<dbReference type="KEGG" id="pbj:VN24_11970"/>
<dbReference type="InterPro" id="IPR050884">
    <property type="entry name" value="CNP_phosphodiesterase-III"/>
</dbReference>
<dbReference type="EMBL" id="CP011058">
    <property type="protein sequence ID" value="AJY75165.1"/>
    <property type="molecule type" value="Genomic_DNA"/>
</dbReference>
<dbReference type="GO" id="GO:0046872">
    <property type="term" value="F:metal ion binding"/>
    <property type="evidence" value="ECO:0007669"/>
    <property type="project" value="UniProtKB-KW"/>
</dbReference>